<evidence type="ECO:0000256" key="6">
    <source>
        <dbReference type="SAM" id="Phobius"/>
    </source>
</evidence>
<dbReference type="EMBL" id="QNRJ01000005">
    <property type="protein sequence ID" value="RBP04897.1"/>
    <property type="molecule type" value="Genomic_DNA"/>
</dbReference>
<dbReference type="Gene3D" id="1.20.1250.20">
    <property type="entry name" value="MFS general substrate transporter like domains"/>
    <property type="match status" value="1"/>
</dbReference>
<keyword evidence="4 6" id="KW-1133">Transmembrane helix</keyword>
<evidence type="ECO:0000256" key="3">
    <source>
        <dbReference type="ARBA" id="ARBA00022692"/>
    </source>
</evidence>
<evidence type="ECO:0000256" key="5">
    <source>
        <dbReference type="ARBA" id="ARBA00023136"/>
    </source>
</evidence>
<dbReference type="InterPro" id="IPR020846">
    <property type="entry name" value="MFS_dom"/>
</dbReference>
<evidence type="ECO:0000256" key="2">
    <source>
        <dbReference type="ARBA" id="ARBA00022448"/>
    </source>
</evidence>
<dbReference type="PANTHER" id="PTHR42718:SF9">
    <property type="entry name" value="MAJOR FACILITATOR SUPERFAMILY MULTIDRUG TRANSPORTER MFSC"/>
    <property type="match status" value="1"/>
</dbReference>
<keyword evidence="3 6" id="KW-0812">Transmembrane</keyword>
<evidence type="ECO:0000313" key="9">
    <source>
        <dbReference type="Proteomes" id="UP000252118"/>
    </source>
</evidence>
<dbReference type="PANTHER" id="PTHR42718">
    <property type="entry name" value="MAJOR FACILITATOR SUPERFAMILY MULTIDRUG TRANSPORTER MFSC"/>
    <property type="match status" value="1"/>
</dbReference>
<reference evidence="8 9" key="1">
    <citation type="submission" date="2018-06" db="EMBL/GenBank/DDBJ databases">
        <title>Freshwater and sediment microbial communities from various areas in North America, analyzing microbe dynamics in response to fracking.</title>
        <authorList>
            <person name="Lamendella R."/>
        </authorList>
    </citation>
    <scope>NUCLEOTIDE SEQUENCE [LARGE SCALE GENOMIC DNA]</scope>
    <source>
        <strain evidence="8 9">97B</strain>
    </source>
</reference>
<evidence type="ECO:0000256" key="1">
    <source>
        <dbReference type="ARBA" id="ARBA00004651"/>
    </source>
</evidence>
<accession>A0A366ER70</accession>
<dbReference type="GO" id="GO:0005886">
    <property type="term" value="C:plasma membrane"/>
    <property type="evidence" value="ECO:0007669"/>
    <property type="project" value="UniProtKB-SubCell"/>
</dbReference>
<name>A0A366ER70_9BACI</name>
<dbReference type="PROSITE" id="PS50850">
    <property type="entry name" value="MFS"/>
    <property type="match status" value="1"/>
</dbReference>
<comment type="caution">
    <text evidence="8">The sequence shown here is derived from an EMBL/GenBank/DDBJ whole genome shotgun (WGS) entry which is preliminary data.</text>
</comment>
<feature type="transmembrane region" description="Helical" evidence="6">
    <location>
        <begin position="12"/>
        <end position="32"/>
    </location>
</feature>
<feature type="transmembrane region" description="Helical" evidence="6">
    <location>
        <begin position="261"/>
        <end position="281"/>
    </location>
</feature>
<dbReference type="GO" id="GO:0022857">
    <property type="term" value="F:transmembrane transporter activity"/>
    <property type="evidence" value="ECO:0007669"/>
    <property type="project" value="InterPro"/>
</dbReference>
<evidence type="ECO:0000256" key="4">
    <source>
        <dbReference type="ARBA" id="ARBA00022989"/>
    </source>
</evidence>
<proteinExistence type="predicted"/>
<dbReference type="InterPro" id="IPR011701">
    <property type="entry name" value="MFS"/>
</dbReference>
<dbReference type="RefSeq" id="WP_113969323.1">
    <property type="nucleotide sequence ID" value="NZ_QNRJ01000005.1"/>
</dbReference>
<feature type="transmembrane region" description="Helical" evidence="6">
    <location>
        <begin position="198"/>
        <end position="217"/>
    </location>
</feature>
<comment type="subcellular location">
    <subcellularLocation>
        <location evidence="1">Cell membrane</location>
        <topology evidence="1">Multi-pass membrane protein</topology>
    </subcellularLocation>
</comment>
<feature type="transmembrane region" description="Helical" evidence="6">
    <location>
        <begin position="293"/>
        <end position="312"/>
    </location>
</feature>
<keyword evidence="5 6" id="KW-0472">Membrane</keyword>
<dbReference type="Gene3D" id="1.20.1720.10">
    <property type="entry name" value="Multidrug resistance protein D"/>
    <property type="match status" value="1"/>
</dbReference>
<feature type="transmembrane region" description="Helical" evidence="6">
    <location>
        <begin position="52"/>
        <end position="70"/>
    </location>
</feature>
<keyword evidence="2" id="KW-0813">Transport</keyword>
<feature type="transmembrane region" description="Helical" evidence="6">
    <location>
        <begin position="140"/>
        <end position="162"/>
    </location>
</feature>
<evidence type="ECO:0000313" key="8">
    <source>
        <dbReference type="EMBL" id="RBP04897.1"/>
    </source>
</evidence>
<feature type="domain" description="Major facilitator superfamily (MFS) profile" evidence="7">
    <location>
        <begin position="16"/>
        <end position="445"/>
    </location>
</feature>
<dbReference type="SUPFAM" id="SSF103473">
    <property type="entry name" value="MFS general substrate transporter"/>
    <property type="match status" value="1"/>
</dbReference>
<dbReference type="Proteomes" id="UP000252118">
    <property type="component" value="Unassembled WGS sequence"/>
</dbReference>
<sequence length="447" mass="49520">MTAEPHAQASPSYTKTILFLSLTVWLVVMNTTMFNVALPNVLKDFSLAPSEGAWIVSGYSIVLAICTITYTRLADYIPIRRLLILGISIFGLASFMGFFAHTFTWLLLSRLFQAAGAAAIPGLSMVFAGRFVPMARRGRALAMIASASSLGFGLGPVVGGVITDYLSWNYLFLITLCVLGMIPVLYRFLPDETTRKGYFDVWGGLLTGVGITFFLLFISTFHWYYFAGAVVFFGGLWIRIHKIELPFIQPSLIRDKGYRQILYMSFLGFATHFAILIVMPLMLQHVFGKNPTAVGFIIFPGAMLSAVAAIYVGRLIDRYGNMRVMFLAHILLIISTVIFYFLSPHSEYMIMLAYMFTSFGFSSLSSSSTNEVSRVMSKELIASGIGMKQLTHFVGSASGSVLGGIIVEMGGVEFPVNSFQNTFLVLIGLMTLSLSLLYLYRQRINHH</sequence>
<feature type="transmembrane region" description="Helical" evidence="6">
    <location>
        <begin position="223"/>
        <end position="240"/>
    </location>
</feature>
<feature type="transmembrane region" description="Helical" evidence="6">
    <location>
        <begin position="111"/>
        <end position="128"/>
    </location>
</feature>
<gene>
    <name evidence="8" type="ORF">DET59_105187</name>
</gene>
<dbReference type="AlphaFoldDB" id="A0A366ER70"/>
<dbReference type="PRINTS" id="PR01036">
    <property type="entry name" value="TCRTETB"/>
</dbReference>
<feature type="transmembrane region" description="Helical" evidence="6">
    <location>
        <begin position="168"/>
        <end position="186"/>
    </location>
</feature>
<organism evidence="8 9">
    <name type="scientific">Rossellomorea aquimaris</name>
    <dbReference type="NCBI Taxonomy" id="189382"/>
    <lineage>
        <taxon>Bacteria</taxon>
        <taxon>Bacillati</taxon>
        <taxon>Bacillota</taxon>
        <taxon>Bacilli</taxon>
        <taxon>Bacillales</taxon>
        <taxon>Bacillaceae</taxon>
        <taxon>Rossellomorea</taxon>
    </lineage>
</organism>
<feature type="transmembrane region" description="Helical" evidence="6">
    <location>
        <begin position="419"/>
        <end position="440"/>
    </location>
</feature>
<evidence type="ECO:0000259" key="7">
    <source>
        <dbReference type="PROSITE" id="PS50850"/>
    </source>
</evidence>
<feature type="transmembrane region" description="Helical" evidence="6">
    <location>
        <begin position="324"/>
        <end position="342"/>
    </location>
</feature>
<dbReference type="InterPro" id="IPR036259">
    <property type="entry name" value="MFS_trans_sf"/>
</dbReference>
<feature type="transmembrane region" description="Helical" evidence="6">
    <location>
        <begin position="348"/>
        <end position="369"/>
    </location>
</feature>
<protein>
    <submittedName>
        <fullName evidence="8">DHA2 family metal-tetracycline-proton antiporter-like MFS transporter</fullName>
    </submittedName>
</protein>
<feature type="transmembrane region" description="Helical" evidence="6">
    <location>
        <begin position="390"/>
        <end position="407"/>
    </location>
</feature>
<dbReference type="CDD" id="cd17321">
    <property type="entry name" value="MFS_MMR_MDR_like"/>
    <property type="match status" value="1"/>
</dbReference>
<dbReference type="Pfam" id="PF07690">
    <property type="entry name" value="MFS_1"/>
    <property type="match status" value="1"/>
</dbReference>
<feature type="transmembrane region" description="Helical" evidence="6">
    <location>
        <begin position="82"/>
        <end position="105"/>
    </location>
</feature>
<dbReference type="OrthoDB" id="2403626at2"/>